<evidence type="ECO:0000313" key="3">
    <source>
        <dbReference type="Proteomes" id="UP000076720"/>
    </source>
</evidence>
<keyword evidence="3" id="KW-1185">Reference proteome</keyword>
<dbReference type="Proteomes" id="UP000076720">
    <property type="component" value="Chromosome"/>
</dbReference>
<protein>
    <recommendedName>
        <fullName evidence="1">DUF4935 domain-containing protein</fullName>
    </recommendedName>
</protein>
<gene>
    <name evidence="2" type="ORF">SAM40697_5068</name>
</gene>
<dbReference type="RefSeq" id="WP_063483299.1">
    <property type="nucleotide sequence ID" value="NZ_CP012949.1"/>
</dbReference>
<proteinExistence type="predicted"/>
<organism evidence="2 3">
    <name type="scientific">Streptomyces ambofaciens</name>
    <dbReference type="NCBI Taxonomy" id="1889"/>
    <lineage>
        <taxon>Bacteria</taxon>
        <taxon>Bacillati</taxon>
        <taxon>Actinomycetota</taxon>
        <taxon>Actinomycetes</taxon>
        <taxon>Kitasatosporales</taxon>
        <taxon>Streptomycetaceae</taxon>
        <taxon>Streptomyces</taxon>
    </lineage>
</organism>
<sequence length="409" mass="45230">MIILDTNMLWGVSPDNASVDLLKTIRATGVQGVAVPWTVMEELAAQRALKYQEKYDAAFHAHKALRLITPWETNAVMQPLETEKVRRYWRDAFAAILEVLPPSASVLQEAAYREANVISPCKQLEMKGVNKPVKTGSRDAAIWLTAVEYAREHPDETVYFVSKNTNDFGDGSSYKGRARLWRDIQELGDRFKHYASLDPVVAEFTQPTEVDDALVQEQVGTPEAASIIAREAGAKWGADVENMHAFDAPTFLGTLWPDSEDSERPLMGGAGPWITTPYAQVDLVSDVSAYRIGDHVWCTATVRWLLTGLALLGRQAGLGRVGCAWETRLLLSPTRAESQLTILRSSSPRPLTADDFQRLSTPAASASLPGYSAEVWQQLAEWQEAEKPTLLQSALMAMALWAGSRRKDG</sequence>
<dbReference type="Pfam" id="PF16289">
    <property type="entry name" value="PIN_12"/>
    <property type="match status" value="1"/>
</dbReference>
<reference evidence="2 3" key="2">
    <citation type="journal article" date="2016" name="Genome Announc.">
        <title>Complete Genome Sequence of Streptomyces ambofaciens DSM 40697, a Paradigm for Genome Plasticity Studies.</title>
        <authorList>
            <person name="Thibessard A."/>
            <person name="Leblond P."/>
        </authorList>
    </citation>
    <scope>NUCLEOTIDE SEQUENCE [LARGE SCALE GENOMIC DNA]</scope>
    <source>
        <strain evidence="2 3">DSM 40697</strain>
    </source>
</reference>
<dbReference type="EMBL" id="CP012949">
    <property type="protein sequence ID" value="ANB09025.1"/>
    <property type="molecule type" value="Genomic_DNA"/>
</dbReference>
<evidence type="ECO:0000259" key="1">
    <source>
        <dbReference type="Pfam" id="PF16289"/>
    </source>
</evidence>
<reference evidence="3" key="1">
    <citation type="submission" date="2015-10" db="EMBL/GenBank/DDBJ databases">
        <title>Complete genome sequence of Streptomyces ambofaciens DSM 40697.</title>
        <authorList>
            <person name="Thibessard A."/>
            <person name="Leblond P."/>
        </authorList>
    </citation>
    <scope>NUCLEOTIDE SEQUENCE [LARGE SCALE GENOMIC DNA]</scope>
    <source>
        <strain evidence="3">DSM 40697</strain>
    </source>
</reference>
<name>A0ABN4PCP6_STRAM</name>
<accession>A0ABN4PCP6</accession>
<feature type="domain" description="DUF4935" evidence="1">
    <location>
        <begin position="2"/>
        <end position="168"/>
    </location>
</feature>
<evidence type="ECO:0000313" key="2">
    <source>
        <dbReference type="EMBL" id="ANB09025.1"/>
    </source>
</evidence>
<dbReference type="InterPro" id="IPR032557">
    <property type="entry name" value="DUF4935"/>
</dbReference>